<comment type="similarity">
    <text evidence="2">Belongs to the TACO1 family.</text>
</comment>
<comment type="subcellular location">
    <subcellularLocation>
        <location evidence="1">Mitochondrion</location>
    </subcellularLocation>
</comment>
<dbReference type="Pfam" id="PF20772">
    <property type="entry name" value="TACO1_YebC_N"/>
    <property type="match status" value="1"/>
</dbReference>
<dbReference type="InterPro" id="IPR048300">
    <property type="entry name" value="TACO1_YebC-like_2nd/3rd_dom"/>
</dbReference>
<dbReference type="AlphaFoldDB" id="A0A8H7F5A6"/>
<dbReference type="GO" id="GO:0005739">
    <property type="term" value="C:mitochondrion"/>
    <property type="evidence" value="ECO:0007669"/>
    <property type="project" value="UniProtKB-SubCell"/>
</dbReference>
<evidence type="ECO:0000259" key="4">
    <source>
        <dbReference type="Pfam" id="PF20772"/>
    </source>
</evidence>
<proteinExistence type="inferred from homology"/>
<comment type="caution">
    <text evidence="5">The sequence shown here is derived from an EMBL/GenBank/DDBJ whole genome shotgun (WGS) entry which is preliminary data.</text>
</comment>
<dbReference type="InterPro" id="IPR029072">
    <property type="entry name" value="YebC-like"/>
</dbReference>
<feature type="domain" description="TACO1/YebC-like second and third" evidence="3">
    <location>
        <begin position="108"/>
        <end position="272"/>
    </location>
</feature>
<dbReference type="PANTHER" id="PTHR12532">
    <property type="entry name" value="TRANSLATIONAL ACTIVATOR OF CYTOCHROME C OXIDASE 1"/>
    <property type="match status" value="1"/>
</dbReference>
<dbReference type="InterPro" id="IPR026564">
    <property type="entry name" value="Transcrip_reg_TACO1-like_dom3"/>
</dbReference>
<accession>A0A8H7F5A6</accession>
<dbReference type="InterPro" id="IPR017856">
    <property type="entry name" value="Integrase-like_N"/>
</dbReference>
<dbReference type="InterPro" id="IPR002876">
    <property type="entry name" value="Transcrip_reg_TACO1-like"/>
</dbReference>
<gene>
    <name evidence="5" type="ORF">Agabi119p4_3568</name>
</gene>
<protein>
    <recommendedName>
        <fullName evidence="7">DUF28-domain-containing protein</fullName>
    </recommendedName>
</protein>
<dbReference type="Proteomes" id="UP000629468">
    <property type="component" value="Unassembled WGS sequence"/>
</dbReference>
<sequence>MFRLAVPILRPSCCRRTFTTTQIHPAGHNKWSKIKDKKGASDAQRGQLLSRAARDIAIAIRSGGSADPNLNSQLAAALRKAKDQDVPKDNIERAIERAQGKNKKGEILTYEALAFDSVGIIIESLSDNLNRTIANLREIFNDHEAQKASVMWMFRKVGCVDVRFPKSQDPSATEEQDKILDFAMENYMEDFNLVESDEEGKQTMNLYCPPERLAQLADAVSAHPSAEVQGRKIMYIAQNPSDSPLSEDLQEKLTKLLDTLWADEDTLNIWTTADKL</sequence>
<dbReference type="FunFam" id="1.10.10.200:FF:000002">
    <property type="entry name" value="Probable transcriptional regulatory protein CLM62_37755"/>
    <property type="match status" value="1"/>
</dbReference>
<dbReference type="Gene3D" id="3.30.70.980">
    <property type="match status" value="2"/>
</dbReference>
<dbReference type="Gene3D" id="1.10.10.200">
    <property type="match status" value="1"/>
</dbReference>
<dbReference type="HAMAP" id="MF_00693">
    <property type="entry name" value="Transcrip_reg_TACO1"/>
    <property type="match status" value="1"/>
</dbReference>
<organism evidence="5 6">
    <name type="scientific">Agaricus bisporus var. burnettii</name>
    <dbReference type="NCBI Taxonomy" id="192524"/>
    <lineage>
        <taxon>Eukaryota</taxon>
        <taxon>Fungi</taxon>
        <taxon>Dikarya</taxon>
        <taxon>Basidiomycota</taxon>
        <taxon>Agaricomycotina</taxon>
        <taxon>Agaricomycetes</taxon>
        <taxon>Agaricomycetidae</taxon>
        <taxon>Agaricales</taxon>
        <taxon>Agaricineae</taxon>
        <taxon>Agaricaceae</taxon>
        <taxon>Agaricus</taxon>
    </lineage>
</organism>
<dbReference type="PANTHER" id="PTHR12532:SF0">
    <property type="entry name" value="TRANSLATIONAL ACTIVATOR OF CYTOCHROME C OXIDASE 1"/>
    <property type="match status" value="1"/>
</dbReference>
<dbReference type="Pfam" id="PF01709">
    <property type="entry name" value="Transcrip_reg"/>
    <property type="match status" value="1"/>
</dbReference>
<evidence type="ECO:0000259" key="3">
    <source>
        <dbReference type="Pfam" id="PF01709"/>
    </source>
</evidence>
<dbReference type="InterPro" id="IPR049083">
    <property type="entry name" value="TACO1_YebC_N"/>
</dbReference>
<reference evidence="5 6" key="1">
    <citation type="journal article" name="Sci. Rep.">
        <title>Telomere-to-telomere assembled and centromere annotated genomes of the two main subspecies of the button mushroom Agaricus bisporus reveal especially polymorphic chromosome ends.</title>
        <authorList>
            <person name="Sonnenberg A.S.M."/>
            <person name="Sedaghat-Telgerd N."/>
            <person name="Lavrijssen B."/>
            <person name="Ohm R.A."/>
            <person name="Hendrickx P.M."/>
            <person name="Scholtmeijer K."/>
            <person name="Baars J.J.P."/>
            <person name="van Peer A."/>
        </authorList>
    </citation>
    <scope>NUCLEOTIDE SEQUENCE [LARGE SCALE GENOMIC DNA]</scope>
    <source>
        <strain evidence="5 6">H119_p4</strain>
    </source>
</reference>
<dbReference type="EMBL" id="JABXXO010000005">
    <property type="protein sequence ID" value="KAF7777496.1"/>
    <property type="molecule type" value="Genomic_DNA"/>
</dbReference>
<feature type="domain" description="TACO1/YebC-like N-terminal" evidence="4">
    <location>
        <begin position="29"/>
        <end position="101"/>
    </location>
</feature>
<evidence type="ECO:0000256" key="1">
    <source>
        <dbReference type="ARBA" id="ARBA00004173"/>
    </source>
</evidence>
<evidence type="ECO:0000313" key="5">
    <source>
        <dbReference type="EMBL" id="KAF7777496.1"/>
    </source>
</evidence>
<evidence type="ECO:0008006" key="7">
    <source>
        <dbReference type="Google" id="ProtNLM"/>
    </source>
</evidence>
<evidence type="ECO:0000256" key="2">
    <source>
        <dbReference type="ARBA" id="ARBA00008724"/>
    </source>
</evidence>
<name>A0A8H7F5A6_AGABI</name>
<evidence type="ECO:0000313" key="6">
    <source>
        <dbReference type="Proteomes" id="UP000629468"/>
    </source>
</evidence>
<dbReference type="SUPFAM" id="SSF75625">
    <property type="entry name" value="YebC-like"/>
    <property type="match status" value="1"/>
</dbReference>